<feature type="domain" description="TonB-dependent transporter Oar-like beta-barrel" evidence="7">
    <location>
        <begin position="230"/>
        <end position="1033"/>
    </location>
</feature>
<dbReference type="RefSeq" id="WP_112375778.1">
    <property type="nucleotide sequence ID" value="NZ_CP069793.1"/>
</dbReference>
<comment type="subcellular location">
    <subcellularLocation>
        <location evidence="1">Cell outer membrane</location>
        <topology evidence="1">Multi-pass membrane protein</topology>
    </subcellularLocation>
</comment>
<dbReference type="EMBL" id="UAUU01000011">
    <property type="protein sequence ID" value="SPZ92246.1"/>
    <property type="molecule type" value="Genomic_DNA"/>
</dbReference>
<dbReference type="InterPro" id="IPR039426">
    <property type="entry name" value="TonB-dep_rcpt-like"/>
</dbReference>
<dbReference type="GO" id="GO:0044718">
    <property type="term" value="P:siderophore transmembrane transport"/>
    <property type="evidence" value="ECO:0007669"/>
    <property type="project" value="TreeGrafter"/>
</dbReference>
<keyword evidence="3" id="KW-1134">Transmembrane beta strand</keyword>
<dbReference type="GO" id="GO:0009279">
    <property type="term" value="C:cell outer membrane"/>
    <property type="evidence" value="ECO:0007669"/>
    <property type="project" value="UniProtKB-SubCell"/>
</dbReference>
<evidence type="ECO:0000256" key="5">
    <source>
        <dbReference type="ARBA" id="ARBA00023136"/>
    </source>
</evidence>
<keyword evidence="4" id="KW-0812">Transmembrane</keyword>
<dbReference type="PANTHER" id="PTHR30069:SF46">
    <property type="entry name" value="OAR PROTEIN"/>
    <property type="match status" value="1"/>
</dbReference>
<evidence type="ECO:0000256" key="4">
    <source>
        <dbReference type="ARBA" id="ARBA00022692"/>
    </source>
</evidence>
<keyword evidence="5" id="KW-0472">Membrane</keyword>
<gene>
    <name evidence="8" type="primary">oar_5</name>
    <name evidence="8" type="ORF">NCTC11343_04301</name>
</gene>
<evidence type="ECO:0000256" key="3">
    <source>
        <dbReference type="ARBA" id="ARBA00022452"/>
    </source>
</evidence>
<dbReference type="InterPro" id="IPR008969">
    <property type="entry name" value="CarboxyPept-like_regulatory"/>
</dbReference>
<name>A0A2X2JJD2_SPHMU</name>
<organism evidence="8 9">
    <name type="scientific">Sphingobacterium multivorum</name>
    <dbReference type="NCBI Taxonomy" id="28454"/>
    <lineage>
        <taxon>Bacteria</taxon>
        <taxon>Pseudomonadati</taxon>
        <taxon>Bacteroidota</taxon>
        <taxon>Sphingobacteriia</taxon>
        <taxon>Sphingobacteriales</taxon>
        <taxon>Sphingobacteriaceae</taxon>
        <taxon>Sphingobacterium</taxon>
    </lineage>
</organism>
<sequence>MKRSLLFFALVMASYGAVQAQVTTSSVTGIVKESNGQFTSGATIKATHVPSGTVYSSSANAAGRFNLANMRVGGPYRIEVTYVGQQPIVYEDVYLQLGEPFVVNPVFGDSATNLEEVVVTRAGVLKGERNGASTIVGRRQIENLPTITRSVNDLTRLTPQSNGTAIGGGNYRANNFTVDGANFNNQFGIGQNIPANGSPISIDAIEQISVNVTPFDVRQSGFTGASINAVTRSGRNDFFGSAFYSGRSDKQQGTRVNDVVFTPNDLSVKQYGVSLGGPIIKNKLFFFVNVEQLKQTEPGPTKVASVKESDYGTTSYFARPTVAFMDEVSNYLKNTYGYDPGAYQGYSSKSNNDKIFARIDWNIADNHKINFRYNQVKGKSPSNLSSSFSGSNIDTKVYPMSRTGNNALSFQNSNYFQETNLYSATAEYNGKVGNLNHSARLSYVNQDEPRSVSGSVFPLVDIRDGIAGTGGNILTSFGTDPFTYGNLRSVKTWTANYDANYTLNDHYFTGGLQFETSRTVNGFQRFGAGYYMYNSWQDFIGGKPAVNYALTYPLTADGSQAMPSFKFNQWSLYLQDQFTVNEKLKLTGGVRLELPTYPDVSEMKTHPLLQSLEFANGLHLNTGAMPKTRVMVSPRFGFNYDVNGDRSFIVRGGTGVFTGRIPFVWIVAQSGDSGMLQYTKTYAAGDANMPSFSPDIKANYPAKPDAAGTSLPGNMSAMDVNLKFPSTWKSSVAVDYKLPWGVVGTVEAIYNKDINAVVAKNVNLVDPTAMNIAGYGDTRFIFPNANADKYLYTIDSKGQPVKGSTGQFIPTYMTNAKGGHYYSVTAQLQKGFDKGFSGMVAYTYSGAKNYGDGAGDQIQNLWSIPLQANGNSNNPELGYTTNIVPHRLMGSVTYTNNWIGKLNTSMTLFYSGSSMGRFSYYYGSDFNRDGQNNDLIYIPKDASELKFIDIAAGNSNYGKKAYTAQEQSDIFWSLVDGDKYLSEHKGKYVERNGAVAPWRHQFDFHLSQEVFRGIGGGNNSLEFFWDVMNIGNLFNSSWGTYKINNNILLTPKNIDKVAANGTTVPTFNLGYANGDVIKELNRPNESISSTYYMQFGVKFKFN</sequence>
<protein>
    <recommendedName>
        <fullName evidence="7">TonB-dependent transporter Oar-like beta-barrel domain-containing protein</fullName>
    </recommendedName>
</protein>
<dbReference type="Proteomes" id="UP000251241">
    <property type="component" value="Unassembled WGS sequence"/>
</dbReference>
<reference evidence="8 9" key="1">
    <citation type="submission" date="2018-06" db="EMBL/GenBank/DDBJ databases">
        <authorList>
            <consortium name="Pathogen Informatics"/>
            <person name="Doyle S."/>
        </authorList>
    </citation>
    <scope>NUCLEOTIDE SEQUENCE [LARGE SCALE GENOMIC DNA]</scope>
    <source>
        <strain evidence="8 9">NCTC11343</strain>
    </source>
</reference>
<accession>A0A2X2JJD2</accession>
<dbReference type="InterPro" id="IPR057601">
    <property type="entry name" value="Oar-like_b-barrel"/>
</dbReference>
<dbReference type="InterPro" id="IPR036942">
    <property type="entry name" value="Beta-barrel_TonB_sf"/>
</dbReference>
<dbReference type="PANTHER" id="PTHR30069">
    <property type="entry name" value="TONB-DEPENDENT OUTER MEMBRANE RECEPTOR"/>
    <property type="match status" value="1"/>
</dbReference>
<dbReference type="GeneID" id="97181960"/>
<dbReference type="AlphaFoldDB" id="A0A2X2JJD2"/>
<proteinExistence type="predicted"/>
<evidence type="ECO:0000256" key="6">
    <source>
        <dbReference type="ARBA" id="ARBA00023237"/>
    </source>
</evidence>
<dbReference type="Pfam" id="PF25183">
    <property type="entry name" value="OMP_b-brl_4"/>
    <property type="match status" value="1"/>
</dbReference>
<dbReference type="Gene3D" id="2.40.170.20">
    <property type="entry name" value="TonB-dependent receptor, beta-barrel domain"/>
    <property type="match status" value="1"/>
</dbReference>
<keyword evidence="6" id="KW-0998">Cell outer membrane</keyword>
<evidence type="ECO:0000313" key="9">
    <source>
        <dbReference type="Proteomes" id="UP000251241"/>
    </source>
</evidence>
<dbReference type="SUPFAM" id="SSF49464">
    <property type="entry name" value="Carboxypeptidase regulatory domain-like"/>
    <property type="match status" value="1"/>
</dbReference>
<dbReference type="SUPFAM" id="SSF56935">
    <property type="entry name" value="Porins"/>
    <property type="match status" value="1"/>
</dbReference>
<dbReference type="GO" id="GO:0015344">
    <property type="term" value="F:siderophore uptake transmembrane transporter activity"/>
    <property type="evidence" value="ECO:0007669"/>
    <property type="project" value="TreeGrafter"/>
</dbReference>
<evidence type="ECO:0000256" key="2">
    <source>
        <dbReference type="ARBA" id="ARBA00022448"/>
    </source>
</evidence>
<dbReference type="Pfam" id="PF13620">
    <property type="entry name" value="CarboxypepD_reg"/>
    <property type="match status" value="1"/>
</dbReference>
<evidence type="ECO:0000256" key="1">
    <source>
        <dbReference type="ARBA" id="ARBA00004571"/>
    </source>
</evidence>
<evidence type="ECO:0000259" key="7">
    <source>
        <dbReference type="Pfam" id="PF25183"/>
    </source>
</evidence>
<keyword evidence="2" id="KW-0813">Transport</keyword>
<evidence type="ECO:0000313" key="8">
    <source>
        <dbReference type="EMBL" id="SPZ92246.1"/>
    </source>
</evidence>